<sequence>MALSLRWYDALCFAIVAAAALGAGWLILAKVRRRRREKVNGAAGYVSLAAEGPPERRRRRSDGGAGVWVSSWTGLHPGWLLGVRVASATVMVILLACDIAEWGLLIFVYYTEILRFTTVHALVR</sequence>
<evidence type="ECO:0000256" key="1">
    <source>
        <dbReference type="SAM" id="Phobius"/>
    </source>
</evidence>
<keyword evidence="1" id="KW-0812">Transmembrane</keyword>
<feature type="transmembrane region" description="Helical" evidence="1">
    <location>
        <begin position="6"/>
        <end position="28"/>
    </location>
</feature>
<proteinExistence type="predicted"/>
<reference evidence="2" key="1">
    <citation type="submission" date="2020-02" db="EMBL/GenBank/DDBJ databases">
        <authorList>
            <person name="Scholz U."/>
            <person name="Mascher M."/>
            <person name="Fiebig A."/>
        </authorList>
    </citation>
    <scope>NUCLEOTIDE SEQUENCE</scope>
</reference>
<dbReference type="EMBL" id="LR746275">
    <property type="protein sequence ID" value="CAA7405874.1"/>
    <property type="molecule type" value="Genomic_DNA"/>
</dbReference>
<accession>A0A7I8L9D2</accession>
<name>A0A7I8L9D2_SPIIN</name>
<evidence type="ECO:0000313" key="2">
    <source>
        <dbReference type="EMBL" id="CAA7405874.1"/>
    </source>
</evidence>
<dbReference type="OrthoDB" id="419711at2759"/>
<keyword evidence="3" id="KW-1185">Reference proteome</keyword>
<keyword evidence="1" id="KW-0472">Membrane</keyword>
<gene>
    <name evidence="2" type="ORF">SI8410_12016552</name>
</gene>
<evidence type="ECO:0000313" key="3">
    <source>
        <dbReference type="Proteomes" id="UP000663760"/>
    </source>
</evidence>
<organism evidence="2 3">
    <name type="scientific">Spirodela intermedia</name>
    <name type="common">Intermediate duckweed</name>
    <dbReference type="NCBI Taxonomy" id="51605"/>
    <lineage>
        <taxon>Eukaryota</taxon>
        <taxon>Viridiplantae</taxon>
        <taxon>Streptophyta</taxon>
        <taxon>Embryophyta</taxon>
        <taxon>Tracheophyta</taxon>
        <taxon>Spermatophyta</taxon>
        <taxon>Magnoliopsida</taxon>
        <taxon>Liliopsida</taxon>
        <taxon>Araceae</taxon>
        <taxon>Lemnoideae</taxon>
        <taxon>Spirodela</taxon>
    </lineage>
</organism>
<feature type="transmembrane region" description="Helical" evidence="1">
    <location>
        <begin position="65"/>
        <end position="82"/>
    </location>
</feature>
<protein>
    <submittedName>
        <fullName evidence="2">Uncharacterized protein</fullName>
    </submittedName>
</protein>
<dbReference type="Proteomes" id="UP000663760">
    <property type="component" value="Chromosome 12"/>
</dbReference>
<keyword evidence="1" id="KW-1133">Transmembrane helix</keyword>
<dbReference type="AlphaFoldDB" id="A0A7I8L9D2"/>
<feature type="transmembrane region" description="Helical" evidence="1">
    <location>
        <begin position="88"/>
        <end position="110"/>
    </location>
</feature>